<proteinExistence type="predicted"/>
<evidence type="ECO:0000313" key="1">
    <source>
        <dbReference type="EMBL" id="KAI8429020.1"/>
    </source>
</evidence>
<gene>
    <name evidence="1" type="ORF">MSG28_007596</name>
</gene>
<accession>A0ACC0JYI2</accession>
<organism evidence="1 2">
    <name type="scientific">Choristoneura fumiferana</name>
    <name type="common">Spruce budworm moth</name>
    <name type="synonym">Archips fumiferana</name>
    <dbReference type="NCBI Taxonomy" id="7141"/>
    <lineage>
        <taxon>Eukaryota</taxon>
        <taxon>Metazoa</taxon>
        <taxon>Ecdysozoa</taxon>
        <taxon>Arthropoda</taxon>
        <taxon>Hexapoda</taxon>
        <taxon>Insecta</taxon>
        <taxon>Pterygota</taxon>
        <taxon>Neoptera</taxon>
        <taxon>Endopterygota</taxon>
        <taxon>Lepidoptera</taxon>
        <taxon>Glossata</taxon>
        <taxon>Ditrysia</taxon>
        <taxon>Tortricoidea</taxon>
        <taxon>Tortricidae</taxon>
        <taxon>Tortricinae</taxon>
        <taxon>Choristoneura</taxon>
    </lineage>
</organism>
<evidence type="ECO:0000313" key="2">
    <source>
        <dbReference type="Proteomes" id="UP001064048"/>
    </source>
</evidence>
<reference evidence="1 2" key="1">
    <citation type="journal article" date="2022" name="Genome Biol. Evol.">
        <title>The Spruce Budworm Genome: Reconstructing the Evolutionary History of Antifreeze Proteins.</title>
        <authorList>
            <person name="Beliveau C."/>
            <person name="Gagne P."/>
            <person name="Picq S."/>
            <person name="Vernygora O."/>
            <person name="Keeling C.I."/>
            <person name="Pinkney K."/>
            <person name="Doucet D."/>
            <person name="Wen F."/>
            <person name="Johnston J.S."/>
            <person name="Maaroufi H."/>
            <person name="Boyle B."/>
            <person name="Laroche J."/>
            <person name="Dewar K."/>
            <person name="Juretic N."/>
            <person name="Blackburn G."/>
            <person name="Nisole A."/>
            <person name="Brunet B."/>
            <person name="Brandao M."/>
            <person name="Lumley L."/>
            <person name="Duan J."/>
            <person name="Quan G."/>
            <person name="Lucarotti C.J."/>
            <person name="Roe A.D."/>
            <person name="Sperling F.A.H."/>
            <person name="Levesque R.C."/>
            <person name="Cusson M."/>
        </authorList>
    </citation>
    <scope>NUCLEOTIDE SEQUENCE [LARGE SCALE GENOMIC DNA]</scope>
    <source>
        <strain evidence="1">Glfc:IPQL:Cfum</strain>
    </source>
</reference>
<name>A0ACC0JYI2_CHOFU</name>
<protein>
    <submittedName>
        <fullName evidence="1">Uncharacterized protein</fullName>
    </submittedName>
</protein>
<sequence>MVVAIRADLAQGVLCLRDIQLSVPEAIGVGASTTLGCRWTLDPGEQLYTVKWYHGAQEFFRFVPKELPNTRVFSQTGISVDVFHSGAHQVVLRGAARSLNGRYRCEVSADAPFFHTVYKSSYMRVVDLPESGPRVRAQKSWYSAGDMLRANCTVSPAEPPANITWLLNGVEVKGLDIPPYDTTYLLRRTPVITDTSLEDANRIIFSPWDAISGYEEPVTDNVIDIPGNIEGILGIPHGDSNRKNKEESSTRPARYEPIPNKLNITIEEEKSNKSSSFSQLVMRVQSAHFYKGRLNVTCVARVLSVWAASGVLLLDEERPQIAPVMGSRDSNSGECEVRGSHTLYQDGERPQMAPVVGSHDANLGLRRSTSHVGIVAMLNCLIYRHWTIR</sequence>
<dbReference type="EMBL" id="CM046112">
    <property type="protein sequence ID" value="KAI8429020.1"/>
    <property type="molecule type" value="Genomic_DNA"/>
</dbReference>
<dbReference type="Proteomes" id="UP001064048">
    <property type="component" value="Chromosome 12"/>
</dbReference>
<comment type="caution">
    <text evidence="1">The sequence shown here is derived from an EMBL/GenBank/DDBJ whole genome shotgun (WGS) entry which is preliminary data.</text>
</comment>
<keyword evidence="2" id="KW-1185">Reference proteome</keyword>